<dbReference type="GO" id="GO:0061630">
    <property type="term" value="F:ubiquitin protein ligase activity"/>
    <property type="evidence" value="ECO:0007669"/>
    <property type="project" value="TreeGrafter"/>
</dbReference>
<keyword evidence="3" id="KW-0862">Zinc</keyword>
<evidence type="ECO:0000259" key="5">
    <source>
        <dbReference type="PROSITE" id="PS50089"/>
    </source>
</evidence>
<dbReference type="Pfam" id="PF13639">
    <property type="entry name" value="zf-RING_2"/>
    <property type="match status" value="2"/>
</dbReference>
<dbReference type="SMART" id="SM00184">
    <property type="entry name" value="RING"/>
    <property type="match status" value="2"/>
</dbReference>
<organism evidence="6 7">
    <name type="scientific">Camellia sinensis var. sinensis</name>
    <name type="common">China tea</name>
    <dbReference type="NCBI Taxonomy" id="542762"/>
    <lineage>
        <taxon>Eukaryota</taxon>
        <taxon>Viridiplantae</taxon>
        <taxon>Streptophyta</taxon>
        <taxon>Embryophyta</taxon>
        <taxon>Tracheophyta</taxon>
        <taxon>Spermatophyta</taxon>
        <taxon>Magnoliopsida</taxon>
        <taxon>eudicotyledons</taxon>
        <taxon>Gunneridae</taxon>
        <taxon>Pentapetalae</taxon>
        <taxon>asterids</taxon>
        <taxon>Ericales</taxon>
        <taxon>Theaceae</taxon>
        <taxon>Camellia</taxon>
    </lineage>
</organism>
<feature type="domain" description="RING-type" evidence="5">
    <location>
        <begin position="111"/>
        <end position="154"/>
    </location>
</feature>
<dbReference type="Proteomes" id="UP000306102">
    <property type="component" value="Unassembled WGS sequence"/>
</dbReference>
<sequence length="350" mass="40162">MSKAITSVRLLVNMLSQLKYMFIVILTRLGLSKPQEENFYSGELSNTTTATANNNNYVLMLDWSSLVPVPVPVPLVTAFIKKQIPVIQFGNFLERRREDGKDEAVEKDVSCAVCWDCINRRHEMRDLCNCSHVFHRDCLDRWVDEGRVTCPLCRSMLLPPNTNPLMMSKAITSVRLLVNMLSQLKYMFIVILTRLGLSKPQEENFYSGELSNTTTATANNNNYVLMLDWSSLVPVPVPVPLVTAFIKKQIPVIQFGNFLERRREDGKDEAVEKDVSCAVCWDCINRRHEMRDLCNCSHVFHRDCLDRWMDEGRVTCPLCRSMLLPPNTNPWMVLRHAPHLSQQDQIAPIT</sequence>
<protein>
    <recommendedName>
        <fullName evidence="5">RING-type domain-containing protein</fullName>
    </recommendedName>
</protein>
<dbReference type="InterPro" id="IPR011016">
    <property type="entry name" value="Znf_RING-CH"/>
</dbReference>
<dbReference type="PANTHER" id="PTHR45969:SF81">
    <property type="entry name" value="OS08G0157400 PROTEIN"/>
    <property type="match status" value="1"/>
</dbReference>
<evidence type="ECO:0000256" key="3">
    <source>
        <dbReference type="ARBA" id="ARBA00022833"/>
    </source>
</evidence>
<evidence type="ECO:0000256" key="2">
    <source>
        <dbReference type="ARBA" id="ARBA00022771"/>
    </source>
</evidence>
<evidence type="ECO:0000256" key="4">
    <source>
        <dbReference type="PROSITE-ProRule" id="PRU00175"/>
    </source>
</evidence>
<dbReference type="InterPro" id="IPR013083">
    <property type="entry name" value="Znf_RING/FYVE/PHD"/>
</dbReference>
<gene>
    <name evidence="6" type="ORF">TEA_025768</name>
</gene>
<feature type="domain" description="RING-type" evidence="5">
    <location>
        <begin position="277"/>
        <end position="320"/>
    </location>
</feature>
<keyword evidence="7" id="KW-1185">Reference proteome</keyword>
<proteinExistence type="predicted"/>
<accession>A0A4S4E5D0</accession>
<evidence type="ECO:0000256" key="1">
    <source>
        <dbReference type="ARBA" id="ARBA00022723"/>
    </source>
</evidence>
<dbReference type="Gene3D" id="3.30.40.10">
    <property type="entry name" value="Zinc/RING finger domain, C3HC4 (zinc finger)"/>
    <property type="match status" value="2"/>
</dbReference>
<reference evidence="6 7" key="1">
    <citation type="journal article" date="2018" name="Proc. Natl. Acad. Sci. U.S.A.">
        <title>Draft genome sequence of Camellia sinensis var. sinensis provides insights into the evolution of the tea genome and tea quality.</title>
        <authorList>
            <person name="Wei C."/>
            <person name="Yang H."/>
            <person name="Wang S."/>
            <person name="Zhao J."/>
            <person name="Liu C."/>
            <person name="Gao L."/>
            <person name="Xia E."/>
            <person name="Lu Y."/>
            <person name="Tai Y."/>
            <person name="She G."/>
            <person name="Sun J."/>
            <person name="Cao H."/>
            <person name="Tong W."/>
            <person name="Gao Q."/>
            <person name="Li Y."/>
            <person name="Deng W."/>
            <person name="Jiang X."/>
            <person name="Wang W."/>
            <person name="Chen Q."/>
            <person name="Zhang S."/>
            <person name="Li H."/>
            <person name="Wu J."/>
            <person name="Wang P."/>
            <person name="Li P."/>
            <person name="Shi C."/>
            <person name="Zheng F."/>
            <person name="Jian J."/>
            <person name="Huang B."/>
            <person name="Shan D."/>
            <person name="Shi M."/>
            <person name="Fang C."/>
            <person name="Yue Y."/>
            <person name="Li F."/>
            <person name="Li D."/>
            <person name="Wei S."/>
            <person name="Han B."/>
            <person name="Jiang C."/>
            <person name="Yin Y."/>
            <person name="Xia T."/>
            <person name="Zhang Z."/>
            <person name="Bennetzen J.L."/>
            <person name="Zhao S."/>
            <person name="Wan X."/>
        </authorList>
    </citation>
    <scope>NUCLEOTIDE SEQUENCE [LARGE SCALE GENOMIC DNA]</scope>
    <source>
        <strain evidence="7">cv. Shuchazao</strain>
        <tissue evidence="6">Leaf</tissue>
    </source>
</reference>
<evidence type="ECO:0000313" key="7">
    <source>
        <dbReference type="Proteomes" id="UP000306102"/>
    </source>
</evidence>
<dbReference type="SUPFAM" id="SSF57850">
    <property type="entry name" value="RING/U-box"/>
    <property type="match status" value="2"/>
</dbReference>
<dbReference type="GO" id="GO:0008270">
    <property type="term" value="F:zinc ion binding"/>
    <property type="evidence" value="ECO:0007669"/>
    <property type="project" value="UniProtKB-KW"/>
</dbReference>
<dbReference type="PANTHER" id="PTHR45969">
    <property type="entry name" value="RING ZINC FINGER PROTEIN-RELATED"/>
    <property type="match status" value="1"/>
</dbReference>
<keyword evidence="1" id="KW-0479">Metal-binding</keyword>
<dbReference type="PROSITE" id="PS50089">
    <property type="entry name" value="ZF_RING_2"/>
    <property type="match status" value="2"/>
</dbReference>
<comment type="caution">
    <text evidence="6">The sequence shown here is derived from an EMBL/GenBank/DDBJ whole genome shotgun (WGS) entry which is preliminary data.</text>
</comment>
<name>A0A4S4E5D0_CAMSN</name>
<dbReference type="AlphaFoldDB" id="A0A4S4E5D0"/>
<dbReference type="EMBL" id="SDRB02007432">
    <property type="protein sequence ID" value="THG11168.1"/>
    <property type="molecule type" value="Genomic_DNA"/>
</dbReference>
<keyword evidence="2 4" id="KW-0863">Zinc-finger</keyword>
<dbReference type="InterPro" id="IPR001841">
    <property type="entry name" value="Znf_RING"/>
</dbReference>
<evidence type="ECO:0000313" key="6">
    <source>
        <dbReference type="EMBL" id="THG11168.1"/>
    </source>
</evidence>
<dbReference type="SMART" id="SM00744">
    <property type="entry name" value="RINGv"/>
    <property type="match status" value="2"/>
</dbReference>
<dbReference type="GO" id="GO:0016567">
    <property type="term" value="P:protein ubiquitination"/>
    <property type="evidence" value="ECO:0007669"/>
    <property type="project" value="TreeGrafter"/>
</dbReference>